<reference evidence="2" key="1">
    <citation type="submission" date="2022-02" db="EMBL/GenBank/DDBJ databases">
        <authorList>
            <person name="Henning P.M."/>
            <person name="McCubbin A.G."/>
            <person name="Shore J.S."/>
        </authorList>
    </citation>
    <scope>NUCLEOTIDE SEQUENCE</scope>
    <source>
        <strain evidence="2">F60SS</strain>
        <tissue evidence="2">Leaves</tissue>
    </source>
</reference>
<proteinExistence type="predicted"/>
<protein>
    <submittedName>
        <fullName evidence="2">Uncharacterized protein</fullName>
    </submittedName>
</protein>
<keyword evidence="1" id="KW-1133">Transmembrane helix</keyword>
<accession>A0A9Q0F4M4</accession>
<evidence type="ECO:0000313" key="3">
    <source>
        <dbReference type="Proteomes" id="UP001141552"/>
    </source>
</evidence>
<reference evidence="2" key="2">
    <citation type="journal article" date="2023" name="Plants (Basel)">
        <title>Annotation of the Turnera subulata (Passifloraceae) Draft Genome Reveals the S-Locus Evolved after the Divergence of Turneroideae from Passifloroideae in a Stepwise Manner.</title>
        <authorList>
            <person name="Henning P.M."/>
            <person name="Roalson E.H."/>
            <person name="Mir W."/>
            <person name="McCubbin A.G."/>
            <person name="Shore J.S."/>
        </authorList>
    </citation>
    <scope>NUCLEOTIDE SEQUENCE</scope>
    <source>
        <strain evidence="2">F60SS</strain>
    </source>
</reference>
<name>A0A9Q0F4M4_9ROSI</name>
<dbReference type="EMBL" id="JAKUCV010007293">
    <property type="protein sequence ID" value="KAJ4824019.1"/>
    <property type="molecule type" value="Genomic_DNA"/>
</dbReference>
<feature type="transmembrane region" description="Helical" evidence="1">
    <location>
        <begin position="41"/>
        <end position="64"/>
    </location>
</feature>
<keyword evidence="1" id="KW-0472">Membrane</keyword>
<comment type="caution">
    <text evidence="2">The sequence shown here is derived from an EMBL/GenBank/DDBJ whole genome shotgun (WGS) entry which is preliminary data.</text>
</comment>
<evidence type="ECO:0000313" key="2">
    <source>
        <dbReference type="EMBL" id="KAJ4824019.1"/>
    </source>
</evidence>
<keyword evidence="3" id="KW-1185">Reference proteome</keyword>
<dbReference type="AlphaFoldDB" id="A0A9Q0F4M4"/>
<evidence type="ECO:0000256" key="1">
    <source>
        <dbReference type="SAM" id="Phobius"/>
    </source>
</evidence>
<sequence length="67" mass="7586">MKKLIKSLHALAEALYKNNPPDLIPQEDWIVNHLRYVLTPYSTTTGVACTWMLSLLIPITGILIHSQ</sequence>
<dbReference type="Proteomes" id="UP001141552">
    <property type="component" value="Unassembled WGS sequence"/>
</dbReference>
<keyword evidence="1" id="KW-0812">Transmembrane</keyword>
<organism evidence="2 3">
    <name type="scientific">Turnera subulata</name>
    <dbReference type="NCBI Taxonomy" id="218843"/>
    <lineage>
        <taxon>Eukaryota</taxon>
        <taxon>Viridiplantae</taxon>
        <taxon>Streptophyta</taxon>
        <taxon>Embryophyta</taxon>
        <taxon>Tracheophyta</taxon>
        <taxon>Spermatophyta</taxon>
        <taxon>Magnoliopsida</taxon>
        <taxon>eudicotyledons</taxon>
        <taxon>Gunneridae</taxon>
        <taxon>Pentapetalae</taxon>
        <taxon>rosids</taxon>
        <taxon>fabids</taxon>
        <taxon>Malpighiales</taxon>
        <taxon>Passifloraceae</taxon>
        <taxon>Turnera</taxon>
    </lineage>
</organism>
<gene>
    <name evidence="2" type="ORF">Tsubulata_021439</name>
</gene>